<evidence type="ECO:0000313" key="3">
    <source>
        <dbReference type="Proteomes" id="UP000204584"/>
    </source>
</evidence>
<dbReference type="Proteomes" id="UP000204584">
    <property type="component" value="Segment"/>
</dbReference>
<reference evidence="2 3" key="1">
    <citation type="journal article" date="2013" name="Science">
        <title>Pandoraviruses: amoeba viruses with genomes up to 2.5 Mb reaching that of parasitic eukaryotes.</title>
        <authorList>
            <person name="Philippe N."/>
            <person name="Legendre M."/>
            <person name="Doutre G."/>
            <person name="Coute Y."/>
            <person name="Poirot O."/>
            <person name="Lescot M."/>
            <person name="Arslan D."/>
            <person name="Seltzer V."/>
            <person name="Bertaux L."/>
            <person name="Bruley C."/>
            <person name="Garin J."/>
            <person name="Claverie J.M."/>
            <person name="Abergel C."/>
        </authorList>
    </citation>
    <scope>NUCLEOTIDE SEQUENCE [LARGE SCALE GENOMIC DNA]</scope>
</reference>
<evidence type="ECO:0000313" key="2">
    <source>
        <dbReference type="EMBL" id="AGO84272.1"/>
    </source>
</evidence>
<dbReference type="GeneID" id="16606059"/>
<gene>
    <name evidence="2" type="ORF">psal_cds_488</name>
</gene>
<feature type="region of interest" description="Disordered" evidence="1">
    <location>
        <begin position="27"/>
        <end position="54"/>
    </location>
</feature>
<name>S4W1G3_9VIRU</name>
<organism evidence="2 3">
    <name type="scientific">Pandoravirus salinus</name>
    <dbReference type="NCBI Taxonomy" id="1349410"/>
    <lineage>
        <taxon>Viruses</taxon>
        <taxon>Pandoravirus</taxon>
    </lineage>
</organism>
<proteinExistence type="predicted"/>
<evidence type="ECO:0000256" key="1">
    <source>
        <dbReference type="SAM" id="MobiDB-lite"/>
    </source>
</evidence>
<dbReference type="KEGG" id="vg:16606059"/>
<accession>S4W1G3</accession>
<protein>
    <submittedName>
        <fullName evidence="2">Uncharacterized protein</fullName>
    </submittedName>
</protein>
<dbReference type="RefSeq" id="YP_008437342.1">
    <property type="nucleotide sequence ID" value="NC_022098.1"/>
</dbReference>
<sequence length="80" mass="8915">MTGPFIAAFRRSIGHLHAARLCPLTKEKGHGQPHFSVSDGLGQTRQKDRKRIAEQPTFVHRPLGIFFFSRTDTQSSAALV</sequence>
<keyword evidence="3" id="KW-1185">Reference proteome</keyword>
<dbReference type="EMBL" id="KC977571">
    <property type="protein sequence ID" value="AGO84272.1"/>
    <property type="molecule type" value="Genomic_DNA"/>
</dbReference>